<dbReference type="GO" id="GO:0032259">
    <property type="term" value="P:methylation"/>
    <property type="evidence" value="ECO:0007669"/>
    <property type="project" value="UniProtKB-KW"/>
</dbReference>
<dbReference type="GO" id="GO:0008168">
    <property type="term" value="F:methyltransferase activity"/>
    <property type="evidence" value="ECO:0007669"/>
    <property type="project" value="UniProtKB-KW"/>
</dbReference>
<name>A0A538U8T4_UNCEI</name>
<evidence type="ECO:0000313" key="2">
    <source>
        <dbReference type="Proteomes" id="UP000319836"/>
    </source>
</evidence>
<dbReference type="InterPro" id="IPR029063">
    <property type="entry name" value="SAM-dependent_MTases_sf"/>
</dbReference>
<dbReference type="SUPFAM" id="SSF53335">
    <property type="entry name" value="S-adenosyl-L-methionine-dependent methyltransferases"/>
    <property type="match status" value="1"/>
</dbReference>
<keyword evidence="1" id="KW-0808">Transferase</keyword>
<sequence>MTEVSASAPEPALETRVLDACLACGGTRLRSLPLAYEHRGTRFPLVECARCGMRFLSVQPVGASLAGLYAEPYFESDFRCGRSAASSFDAAAFADENRGLLDAFERLRPPGRLLEVGCASGRLLEAAAARGWRVHGVEPSAAAARFARALGLDVFEGDLPAARLPERSVDLVYMGDVLEHVPDCRVTALEVARVLAPGGWLYLRGPITTHSLARSLALALSAAAGRTIVLHEPPYHLWEFRPRPLASLLRQAGLAPIGMRQSKIPPGRAHGKKSPAQVLAMAAIDALNLPLTRLFNARGDRIVVIARKSEGPPRA</sequence>
<protein>
    <submittedName>
        <fullName evidence="1">Class I SAM-dependent methyltransferase</fullName>
    </submittedName>
</protein>
<organism evidence="1 2">
    <name type="scientific">Eiseniibacteriota bacterium</name>
    <dbReference type="NCBI Taxonomy" id="2212470"/>
    <lineage>
        <taxon>Bacteria</taxon>
        <taxon>Candidatus Eiseniibacteriota</taxon>
    </lineage>
</organism>
<dbReference type="PANTHER" id="PTHR43861">
    <property type="entry name" value="TRANS-ACONITATE 2-METHYLTRANSFERASE-RELATED"/>
    <property type="match status" value="1"/>
</dbReference>
<dbReference type="AlphaFoldDB" id="A0A538U8T4"/>
<evidence type="ECO:0000313" key="1">
    <source>
        <dbReference type="EMBL" id="TMQ72304.1"/>
    </source>
</evidence>
<dbReference type="CDD" id="cd02440">
    <property type="entry name" value="AdoMet_MTases"/>
    <property type="match status" value="1"/>
</dbReference>
<dbReference type="Gene3D" id="3.40.50.150">
    <property type="entry name" value="Vaccinia Virus protein VP39"/>
    <property type="match status" value="1"/>
</dbReference>
<accession>A0A538U8T4</accession>
<reference evidence="1 2" key="1">
    <citation type="journal article" date="2019" name="Nat. Microbiol.">
        <title>Mediterranean grassland soil C-N compound turnover is dependent on rainfall and depth, and is mediated by genomically divergent microorganisms.</title>
        <authorList>
            <person name="Diamond S."/>
            <person name="Andeer P.F."/>
            <person name="Li Z."/>
            <person name="Crits-Christoph A."/>
            <person name="Burstein D."/>
            <person name="Anantharaman K."/>
            <person name="Lane K.R."/>
            <person name="Thomas B.C."/>
            <person name="Pan C."/>
            <person name="Northen T.R."/>
            <person name="Banfield J.F."/>
        </authorList>
    </citation>
    <scope>NUCLEOTIDE SEQUENCE [LARGE SCALE GENOMIC DNA]</scope>
    <source>
        <strain evidence="1">WS_10</strain>
    </source>
</reference>
<keyword evidence="1" id="KW-0489">Methyltransferase</keyword>
<proteinExistence type="predicted"/>
<gene>
    <name evidence="1" type="ORF">E6K80_03165</name>
</gene>
<dbReference type="EMBL" id="VBPA01000067">
    <property type="protein sequence ID" value="TMQ72304.1"/>
    <property type="molecule type" value="Genomic_DNA"/>
</dbReference>
<dbReference type="Proteomes" id="UP000319836">
    <property type="component" value="Unassembled WGS sequence"/>
</dbReference>
<dbReference type="Pfam" id="PF13489">
    <property type="entry name" value="Methyltransf_23"/>
    <property type="match status" value="1"/>
</dbReference>
<comment type="caution">
    <text evidence="1">The sequence shown here is derived from an EMBL/GenBank/DDBJ whole genome shotgun (WGS) entry which is preliminary data.</text>
</comment>